<protein>
    <submittedName>
        <fullName evidence="1">Pseudouridine kinase-like</fullName>
    </submittedName>
</protein>
<dbReference type="Proteomes" id="UP000265520">
    <property type="component" value="Unassembled WGS sequence"/>
</dbReference>
<dbReference type="AlphaFoldDB" id="A0A392V3N3"/>
<keyword evidence="2" id="KW-1185">Reference proteome</keyword>
<keyword evidence="1" id="KW-0808">Transferase</keyword>
<feature type="non-terminal residue" evidence="1">
    <location>
        <position position="41"/>
    </location>
</feature>
<dbReference type="EMBL" id="LXQA011053640">
    <property type="protein sequence ID" value="MCI82876.1"/>
    <property type="molecule type" value="Genomic_DNA"/>
</dbReference>
<sequence length="41" mass="4228">MLSGRQLEHGDAEAVIFGGMVLDIHATPSIHANPGTTTPGK</sequence>
<reference evidence="1 2" key="1">
    <citation type="journal article" date="2018" name="Front. Plant Sci.">
        <title>Red Clover (Trifolium pratense) and Zigzag Clover (T. medium) - A Picture of Genomic Similarities and Differences.</title>
        <authorList>
            <person name="Dluhosova J."/>
            <person name="Istvanek J."/>
            <person name="Nedelnik J."/>
            <person name="Repkova J."/>
        </authorList>
    </citation>
    <scope>NUCLEOTIDE SEQUENCE [LARGE SCALE GENOMIC DNA]</scope>
    <source>
        <strain evidence="2">cv. 10/8</strain>
        <tissue evidence="1">Leaf</tissue>
    </source>
</reference>
<comment type="caution">
    <text evidence="1">The sequence shown here is derived from an EMBL/GenBank/DDBJ whole genome shotgun (WGS) entry which is preliminary data.</text>
</comment>
<evidence type="ECO:0000313" key="2">
    <source>
        <dbReference type="Proteomes" id="UP000265520"/>
    </source>
</evidence>
<proteinExistence type="predicted"/>
<name>A0A392V3N3_9FABA</name>
<keyword evidence="1" id="KW-0418">Kinase</keyword>
<accession>A0A392V3N3</accession>
<evidence type="ECO:0000313" key="1">
    <source>
        <dbReference type="EMBL" id="MCI82876.1"/>
    </source>
</evidence>
<dbReference type="GO" id="GO:0016301">
    <property type="term" value="F:kinase activity"/>
    <property type="evidence" value="ECO:0007669"/>
    <property type="project" value="UniProtKB-KW"/>
</dbReference>
<organism evidence="1 2">
    <name type="scientific">Trifolium medium</name>
    <dbReference type="NCBI Taxonomy" id="97028"/>
    <lineage>
        <taxon>Eukaryota</taxon>
        <taxon>Viridiplantae</taxon>
        <taxon>Streptophyta</taxon>
        <taxon>Embryophyta</taxon>
        <taxon>Tracheophyta</taxon>
        <taxon>Spermatophyta</taxon>
        <taxon>Magnoliopsida</taxon>
        <taxon>eudicotyledons</taxon>
        <taxon>Gunneridae</taxon>
        <taxon>Pentapetalae</taxon>
        <taxon>rosids</taxon>
        <taxon>fabids</taxon>
        <taxon>Fabales</taxon>
        <taxon>Fabaceae</taxon>
        <taxon>Papilionoideae</taxon>
        <taxon>50 kb inversion clade</taxon>
        <taxon>NPAAA clade</taxon>
        <taxon>Hologalegina</taxon>
        <taxon>IRL clade</taxon>
        <taxon>Trifolieae</taxon>
        <taxon>Trifolium</taxon>
    </lineage>
</organism>